<evidence type="ECO:0000313" key="11">
    <source>
        <dbReference type="EMBL" id="MDQ4213434.1"/>
    </source>
</evidence>
<dbReference type="Proteomes" id="UP001230289">
    <property type="component" value="Unassembled WGS sequence"/>
</dbReference>
<dbReference type="PANTHER" id="PTHR24421:SF10">
    <property type="entry name" value="NITRATE_NITRITE SENSOR PROTEIN NARQ"/>
    <property type="match status" value="1"/>
</dbReference>
<evidence type="ECO:0000256" key="4">
    <source>
        <dbReference type="ARBA" id="ARBA00022679"/>
    </source>
</evidence>
<proteinExistence type="predicted"/>
<keyword evidence="9" id="KW-0472">Membrane</keyword>
<evidence type="ECO:0000256" key="8">
    <source>
        <dbReference type="ARBA" id="ARBA00023012"/>
    </source>
</evidence>
<keyword evidence="7" id="KW-0067">ATP-binding</keyword>
<accession>A0ABU0XE86</accession>
<keyword evidence="8" id="KW-0902">Two-component regulatory system</keyword>
<dbReference type="Gene3D" id="1.20.5.1930">
    <property type="match status" value="1"/>
</dbReference>
<dbReference type="PANTHER" id="PTHR24421">
    <property type="entry name" value="NITRATE/NITRITE SENSOR PROTEIN NARX-RELATED"/>
    <property type="match status" value="1"/>
</dbReference>
<keyword evidence="4" id="KW-0808">Transferase</keyword>
<dbReference type="EMBL" id="JAVFCB010000003">
    <property type="protein sequence ID" value="MDQ4213434.1"/>
    <property type="molecule type" value="Genomic_DNA"/>
</dbReference>
<evidence type="ECO:0000256" key="3">
    <source>
        <dbReference type="ARBA" id="ARBA00022553"/>
    </source>
</evidence>
<dbReference type="RefSeq" id="WP_308488380.1">
    <property type="nucleotide sequence ID" value="NZ_JAVFCB010000003.1"/>
</dbReference>
<dbReference type="InterPro" id="IPR050482">
    <property type="entry name" value="Sensor_HK_TwoCompSys"/>
</dbReference>
<dbReference type="Pfam" id="PF07730">
    <property type="entry name" value="HisKA_3"/>
    <property type="match status" value="1"/>
</dbReference>
<gene>
    <name evidence="11" type="ORF">RBR11_05855</name>
</gene>
<keyword evidence="3" id="KW-0597">Phosphoprotein</keyword>
<dbReference type="InterPro" id="IPR003594">
    <property type="entry name" value="HATPase_dom"/>
</dbReference>
<dbReference type="InterPro" id="IPR036890">
    <property type="entry name" value="HATPase_C_sf"/>
</dbReference>
<evidence type="ECO:0000256" key="6">
    <source>
        <dbReference type="ARBA" id="ARBA00022777"/>
    </source>
</evidence>
<evidence type="ECO:0000256" key="2">
    <source>
        <dbReference type="ARBA" id="ARBA00012438"/>
    </source>
</evidence>
<evidence type="ECO:0000256" key="7">
    <source>
        <dbReference type="ARBA" id="ARBA00022840"/>
    </source>
</evidence>
<keyword evidence="9" id="KW-0812">Transmembrane</keyword>
<reference evidence="11 12" key="1">
    <citation type="submission" date="2023-08" db="EMBL/GenBank/DDBJ databases">
        <title>Microbacterium sp. nov., isolated from a waste landfill.</title>
        <authorList>
            <person name="Wen W."/>
        </authorList>
    </citation>
    <scope>NUCLEOTIDE SEQUENCE [LARGE SCALE GENOMIC DNA]</scope>
    <source>
        <strain evidence="11 12">ASV81</strain>
    </source>
</reference>
<comment type="catalytic activity">
    <reaction evidence="1">
        <text>ATP + protein L-histidine = ADP + protein N-phospho-L-histidine.</text>
        <dbReference type="EC" id="2.7.13.3"/>
    </reaction>
</comment>
<comment type="caution">
    <text evidence="11">The sequence shown here is derived from an EMBL/GenBank/DDBJ whole genome shotgun (WGS) entry which is preliminary data.</text>
</comment>
<evidence type="ECO:0000256" key="5">
    <source>
        <dbReference type="ARBA" id="ARBA00022741"/>
    </source>
</evidence>
<dbReference type="SMART" id="SM00387">
    <property type="entry name" value="HATPase_c"/>
    <property type="match status" value="1"/>
</dbReference>
<dbReference type="EC" id="2.7.13.3" evidence="2"/>
<keyword evidence="9" id="KW-1133">Transmembrane helix</keyword>
<feature type="transmembrane region" description="Helical" evidence="9">
    <location>
        <begin position="68"/>
        <end position="84"/>
    </location>
</feature>
<sequence length="436" mass="46073">MPFTRTPTPRDLRQDLILAAVLLVGGVLSAGLSSIAKVYGSQQAALWTAIPYVLVITAALSLRRRRPAAVAVVVSLAFVVATAVRVPEIYVGNIAMFIALYTVGAWMNSRRGAFLVRAGIIVVMAVWLVVEMYRQAIEQAAKADVAAGFFSPLVAFMMLQVMLNVLYFGGAYYFGERSWSAAAQRAALEQRTAELERERALSAAQAVALDRVRIARELHDVVAHHVSVMGVQAGAARMMIPEDPQAAADLVGGIETAARDAIRDFRQLLDTLRAPGDAEDGASTVGMDDIPALVEASTAAGLPARLQVFGDPIPVPRVTAVNLYRIAQEALTNARRHAGPDAEADVRIRYERSAQGTVVELEVVNTGRVVPTLRPGLGQLGMRERAAASGGTIELVPRPTGGFRVRATVPLDAAGPALAGPDHAAAAPAPTAGAPA</sequence>
<evidence type="ECO:0000256" key="1">
    <source>
        <dbReference type="ARBA" id="ARBA00000085"/>
    </source>
</evidence>
<feature type="transmembrane region" description="Helical" evidence="9">
    <location>
        <begin position="44"/>
        <end position="61"/>
    </location>
</feature>
<keyword evidence="5" id="KW-0547">Nucleotide-binding</keyword>
<dbReference type="Pfam" id="PF23539">
    <property type="entry name" value="DUF7134"/>
    <property type="match status" value="1"/>
</dbReference>
<evidence type="ECO:0000256" key="9">
    <source>
        <dbReference type="SAM" id="Phobius"/>
    </source>
</evidence>
<organism evidence="11 12">
    <name type="scientific">Microbacterium capsulatum</name>
    <dbReference type="NCBI Taxonomy" id="3041921"/>
    <lineage>
        <taxon>Bacteria</taxon>
        <taxon>Bacillati</taxon>
        <taxon>Actinomycetota</taxon>
        <taxon>Actinomycetes</taxon>
        <taxon>Micrococcales</taxon>
        <taxon>Microbacteriaceae</taxon>
        <taxon>Microbacterium</taxon>
    </lineage>
</organism>
<feature type="transmembrane region" description="Helical" evidence="9">
    <location>
        <begin position="114"/>
        <end position="133"/>
    </location>
</feature>
<feature type="transmembrane region" description="Helical" evidence="9">
    <location>
        <begin position="16"/>
        <end position="38"/>
    </location>
</feature>
<dbReference type="Gene3D" id="3.30.565.10">
    <property type="entry name" value="Histidine kinase-like ATPase, C-terminal domain"/>
    <property type="match status" value="1"/>
</dbReference>
<dbReference type="CDD" id="cd16917">
    <property type="entry name" value="HATPase_UhpB-NarQ-NarX-like"/>
    <property type="match status" value="1"/>
</dbReference>
<dbReference type="SUPFAM" id="SSF55874">
    <property type="entry name" value="ATPase domain of HSP90 chaperone/DNA topoisomerase II/histidine kinase"/>
    <property type="match status" value="1"/>
</dbReference>
<evidence type="ECO:0000259" key="10">
    <source>
        <dbReference type="SMART" id="SM00387"/>
    </source>
</evidence>
<keyword evidence="12" id="KW-1185">Reference proteome</keyword>
<dbReference type="Pfam" id="PF02518">
    <property type="entry name" value="HATPase_c"/>
    <property type="match status" value="1"/>
</dbReference>
<name>A0ABU0XE86_9MICO</name>
<dbReference type="InterPro" id="IPR011712">
    <property type="entry name" value="Sig_transdc_His_kin_sub3_dim/P"/>
</dbReference>
<feature type="domain" description="Histidine kinase/HSP90-like ATPase" evidence="10">
    <location>
        <begin position="318"/>
        <end position="413"/>
    </location>
</feature>
<keyword evidence="6 11" id="KW-0418">Kinase</keyword>
<dbReference type="GO" id="GO:0016301">
    <property type="term" value="F:kinase activity"/>
    <property type="evidence" value="ECO:0007669"/>
    <property type="project" value="UniProtKB-KW"/>
</dbReference>
<protein>
    <recommendedName>
        <fullName evidence="2">histidine kinase</fullName>
        <ecNumber evidence="2">2.7.13.3</ecNumber>
    </recommendedName>
</protein>
<evidence type="ECO:0000313" key="12">
    <source>
        <dbReference type="Proteomes" id="UP001230289"/>
    </source>
</evidence>
<dbReference type="InterPro" id="IPR055558">
    <property type="entry name" value="DUF7134"/>
</dbReference>
<feature type="transmembrane region" description="Helical" evidence="9">
    <location>
        <begin position="90"/>
        <end position="107"/>
    </location>
</feature>
<feature type="transmembrane region" description="Helical" evidence="9">
    <location>
        <begin position="153"/>
        <end position="175"/>
    </location>
</feature>